<name>A0A9N9Q3W4_9HELO</name>
<gene>
    <name evidence="2" type="ORF">HYALB_00011511</name>
</gene>
<evidence type="ECO:0000313" key="2">
    <source>
        <dbReference type="EMBL" id="CAG8978750.1"/>
    </source>
</evidence>
<organism evidence="2 3">
    <name type="scientific">Hymenoscyphus albidus</name>
    <dbReference type="NCBI Taxonomy" id="595503"/>
    <lineage>
        <taxon>Eukaryota</taxon>
        <taxon>Fungi</taxon>
        <taxon>Dikarya</taxon>
        <taxon>Ascomycota</taxon>
        <taxon>Pezizomycotina</taxon>
        <taxon>Leotiomycetes</taxon>
        <taxon>Helotiales</taxon>
        <taxon>Helotiaceae</taxon>
        <taxon>Hymenoscyphus</taxon>
    </lineage>
</organism>
<accession>A0A9N9Q3W4</accession>
<proteinExistence type="predicted"/>
<reference evidence="2" key="1">
    <citation type="submission" date="2021-07" db="EMBL/GenBank/DDBJ databases">
        <authorList>
            <person name="Durling M."/>
        </authorList>
    </citation>
    <scope>NUCLEOTIDE SEQUENCE</scope>
</reference>
<evidence type="ECO:0000313" key="3">
    <source>
        <dbReference type="Proteomes" id="UP000701801"/>
    </source>
</evidence>
<dbReference type="Proteomes" id="UP000701801">
    <property type="component" value="Unassembled WGS sequence"/>
</dbReference>
<evidence type="ECO:0000256" key="1">
    <source>
        <dbReference type="SAM" id="MobiDB-lite"/>
    </source>
</evidence>
<comment type="caution">
    <text evidence="2">The sequence shown here is derived from an EMBL/GenBank/DDBJ whole genome shotgun (WGS) entry which is preliminary data.</text>
</comment>
<sequence length="72" mass="7865">MAPPIRAPGGDANDPDWGKPYHYAPRIHSLREQVIAAGDLQGPNPAAEFQQILAGNLRKAHAMFGDQLYQLT</sequence>
<dbReference type="AlphaFoldDB" id="A0A9N9Q3W4"/>
<keyword evidence="3" id="KW-1185">Reference proteome</keyword>
<dbReference type="EMBL" id="CAJVRM010000275">
    <property type="protein sequence ID" value="CAG8978750.1"/>
    <property type="molecule type" value="Genomic_DNA"/>
</dbReference>
<feature type="region of interest" description="Disordered" evidence="1">
    <location>
        <begin position="1"/>
        <end position="20"/>
    </location>
</feature>
<protein>
    <submittedName>
        <fullName evidence="2">Uncharacterized protein</fullName>
    </submittedName>
</protein>